<dbReference type="InterPro" id="IPR036388">
    <property type="entry name" value="WH-like_DNA-bd_sf"/>
</dbReference>
<dbReference type="AlphaFoldDB" id="A0A1H3FX86"/>
<dbReference type="InterPro" id="IPR036390">
    <property type="entry name" value="WH_DNA-bd_sf"/>
</dbReference>
<gene>
    <name evidence="2" type="ORF">SAMN05421504_10431</name>
</gene>
<dbReference type="Proteomes" id="UP000199515">
    <property type="component" value="Unassembled WGS sequence"/>
</dbReference>
<evidence type="ECO:0000313" key="2">
    <source>
        <dbReference type="EMBL" id="SDX95530.1"/>
    </source>
</evidence>
<keyword evidence="2" id="KW-0418">Kinase</keyword>
<dbReference type="Gene3D" id="1.10.10.10">
    <property type="entry name" value="Winged helix-like DNA-binding domain superfamily/Winged helix DNA-binding domain"/>
    <property type="match status" value="1"/>
</dbReference>
<dbReference type="InterPro" id="IPR000600">
    <property type="entry name" value="ROK"/>
</dbReference>
<dbReference type="PANTHER" id="PTHR18964">
    <property type="entry name" value="ROK (REPRESSOR, ORF, KINASE) FAMILY"/>
    <property type="match status" value="1"/>
</dbReference>
<dbReference type="PANTHER" id="PTHR18964:SF149">
    <property type="entry name" value="BIFUNCTIONAL UDP-N-ACETYLGLUCOSAMINE 2-EPIMERASE_N-ACETYLMANNOSAMINE KINASE"/>
    <property type="match status" value="1"/>
</dbReference>
<evidence type="ECO:0000313" key="3">
    <source>
        <dbReference type="Proteomes" id="UP000199515"/>
    </source>
</evidence>
<dbReference type="Pfam" id="PF00480">
    <property type="entry name" value="ROK"/>
    <property type="match status" value="1"/>
</dbReference>
<reference evidence="2 3" key="1">
    <citation type="submission" date="2016-10" db="EMBL/GenBank/DDBJ databases">
        <authorList>
            <person name="de Groot N.N."/>
        </authorList>
    </citation>
    <scope>NUCLEOTIDE SEQUENCE [LARGE SCALE GENOMIC DNA]</scope>
    <source>
        <strain evidence="2 3">CPCC 202699</strain>
    </source>
</reference>
<dbReference type="SUPFAM" id="SSF53067">
    <property type="entry name" value="Actin-like ATPase domain"/>
    <property type="match status" value="1"/>
</dbReference>
<keyword evidence="2" id="KW-0808">Transferase</keyword>
<evidence type="ECO:0000256" key="1">
    <source>
        <dbReference type="ARBA" id="ARBA00006479"/>
    </source>
</evidence>
<dbReference type="SUPFAM" id="SSF46785">
    <property type="entry name" value="Winged helix' DNA-binding domain"/>
    <property type="match status" value="1"/>
</dbReference>
<accession>A0A1H3FX86</accession>
<organism evidence="2 3">
    <name type="scientific">Amycolatopsis xylanica</name>
    <dbReference type="NCBI Taxonomy" id="589385"/>
    <lineage>
        <taxon>Bacteria</taxon>
        <taxon>Bacillati</taxon>
        <taxon>Actinomycetota</taxon>
        <taxon>Actinomycetes</taxon>
        <taxon>Pseudonocardiales</taxon>
        <taxon>Pseudonocardiaceae</taxon>
        <taxon>Amycolatopsis</taxon>
    </lineage>
</organism>
<comment type="similarity">
    <text evidence="1">Belongs to the ROK (NagC/XylR) family.</text>
</comment>
<dbReference type="OrthoDB" id="3534172at2"/>
<dbReference type="EMBL" id="FNON01000004">
    <property type="protein sequence ID" value="SDX95530.1"/>
    <property type="molecule type" value="Genomic_DNA"/>
</dbReference>
<dbReference type="InterPro" id="IPR043129">
    <property type="entry name" value="ATPase_NBD"/>
</dbReference>
<name>A0A1H3FX86_9PSEU</name>
<keyword evidence="3" id="KW-1185">Reference proteome</keyword>
<dbReference type="Gene3D" id="3.30.420.40">
    <property type="match status" value="2"/>
</dbReference>
<protein>
    <submittedName>
        <fullName evidence="2">Sugar kinase of the NBD/HSP70 family, may contain an N-terminal HTH domain</fullName>
    </submittedName>
</protein>
<dbReference type="GO" id="GO:0016301">
    <property type="term" value="F:kinase activity"/>
    <property type="evidence" value="ECO:0007669"/>
    <property type="project" value="UniProtKB-KW"/>
</dbReference>
<dbReference type="STRING" id="589385.SAMN05421504_10431"/>
<proteinExistence type="inferred from homology"/>
<sequence>MTGRERGTVHALRRFNRSLLLRSLYFGDRQSRQELSAATGLSPASVGSVMRELIDEGIVIEVGSVESDGGRPRVLLRVNPAHGHVIGVDVGETRVRVELFDLAMTERAKADYPLDRHDAEVVTARMLDGIAAVLKDGGVGAGSIIGVGIGVPGVVQREPEVLVDAQTFGWDRVPLERLLRAGTDLPLLVDNGANTMGRAELWFGSGRGTTGAVVALIGSGVGASIISGDAGFPGASASEFGHLVVVAGGRTCRCGNKGCLEAYVGAEAILDRFAEAGGIIDGGADQESALAAVSHDDQGTGVLAETVRYLGAGIGSLINLLAPERVILGGWAGLLLGDRNLDAIRAAARLHSLRHPFATTSIELCRLGPEAVALGAATLPVEQFLTG</sequence>